<gene>
    <name evidence="2" type="ORF">Pmani_007469</name>
</gene>
<feature type="region of interest" description="Disordered" evidence="1">
    <location>
        <begin position="80"/>
        <end position="128"/>
    </location>
</feature>
<name>A0AAE1Q8B5_9EUCA</name>
<keyword evidence="3" id="KW-1185">Reference proteome</keyword>
<protein>
    <submittedName>
        <fullName evidence="2">Uncharacterized protein</fullName>
    </submittedName>
</protein>
<comment type="caution">
    <text evidence="2">The sequence shown here is derived from an EMBL/GenBank/DDBJ whole genome shotgun (WGS) entry which is preliminary data.</text>
</comment>
<feature type="compositionally biased region" description="Polar residues" evidence="1">
    <location>
        <begin position="80"/>
        <end position="98"/>
    </location>
</feature>
<evidence type="ECO:0000313" key="2">
    <source>
        <dbReference type="EMBL" id="KAK4321728.1"/>
    </source>
</evidence>
<evidence type="ECO:0000256" key="1">
    <source>
        <dbReference type="SAM" id="MobiDB-lite"/>
    </source>
</evidence>
<organism evidence="2 3">
    <name type="scientific">Petrolisthes manimaculis</name>
    <dbReference type="NCBI Taxonomy" id="1843537"/>
    <lineage>
        <taxon>Eukaryota</taxon>
        <taxon>Metazoa</taxon>
        <taxon>Ecdysozoa</taxon>
        <taxon>Arthropoda</taxon>
        <taxon>Crustacea</taxon>
        <taxon>Multicrustacea</taxon>
        <taxon>Malacostraca</taxon>
        <taxon>Eumalacostraca</taxon>
        <taxon>Eucarida</taxon>
        <taxon>Decapoda</taxon>
        <taxon>Pleocyemata</taxon>
        <taxon>Anomura</taxon>
        <taxon>Galatheoidea</taxon>
        <taxon>Porcellanidae</taxon>
        <taxon>Petrolisthes</taxon>
    </lineage>
</organism>
<dbReference type="EMBL" id="JAWZYT010000561">
    <property type="protein sequence ID" value="KAK4321728.1"/>
    <property type="molecule type" value="Genomic_DNA"/>
</dbReference>
<proteinExistence type="predicted"/>
<evidence type="ECO:0000313" key="3">
    <source>
        <dbReference type="Proteomes" id="UP001292094"/>
    </source>
</evidence>
<dbReference type="Proteomes" id="UP001292094">
    <property type="component" value="Unassembled WGS sequence"/>
</dbReference>
<reference evidence="2" key="1">
    <citation type="submission" date="2023-11" db="EMBL/GenBank/DDBJ databases">
        <title>Genome assemblies of two species of porcelain crab, Petrolisthes cinctipes and Petrolisthes manimaculis (Anomura: Porcellanidae).</title>
        <authorList>
            <person name="Angst P."/>
        </authorList>
    </citation>
    <scope>NUCLEOTIDE SEQUENCE</scope>
    <source>
        <strain evidence="2">PB745_02</strain>
        <tissue evidence="2">Gill</tissue>
    </source>
</reference>
<accession>A0AAE1Q8B5</accession>
<dbReference type="AlphaFoldDB" id="A0AAE1Q8B5"/>
<sequence length="149" mass="16128">MRVGVVRLEPVRWWVRLGSGWCGSPCRHCRHRRLSVTATPGRPQSCARPGPGFVWWVFHTPPARNTVSMGGCGRVWRVVTQPTQQATSERQTGSSPTPRNGAGHLQSPAKINKSEVKVRGSRCGARPPCPGLRLGAAAAAADCRLAQQT</sequence>